<reference evidence="2" key="1">
    <citation type="submission" date="2024-06" db="EMBL/GenBank/DDBJ databases">
        <authorList>
            <person name="Fan A."/>
            <person name="Zhang F.Y."/>
            <person name="Zhang L."/>
        </authorList>
    </citation>
    <scope>NUCLEOTIDE SEQUENCE</scope>
    <source>
        <strain evidence="2">Y61</strain>
    </source>
</reference>
<dbReference type="SUPFAM" id="SSF159234">
    <property type="entry name" value="FomD-like"/>
    <property type="match status" value="1"/>
</dbReference>
<dbReference type="AlphaFoldDB" id="A0AAU8IDZ9"/>
<evidence type="ECO:0000259" key="1">
    <source>
        <dbReference type="Pfam" id="PF04167"/>
    </source>
</evidence>
<dbReference type="PANTHER" id="PTHR41271">
    <property type="entry name" value="DUF402 DOMAIN-CONTAINING PROTEIN"/>
    <property type="match status" value="1"/>
</dbReference>
<evidence type="ECO:0000313" key="2">
    <source>
        <dbReference type="EMBL" id="XCJ16452.1"/>
    </source>
</evidence>
<dbReference type="InterPro" id="IPR007295">
    <property type="entry name" value="DUF402"/>
</dbReference>
<dbReference type="EMBL" id="CP159510">
    <property type="protein sequence ID" value="XCJ16452.1"/>
    <property type="molecule type" value="Genomic_DNA"/>
</dbReference>
<organism evidence="2">
    <name type="scientific">Sporolactobacillus sp. Y61</name>
    <dbReference type="NCBI Taxonomy" id="3160863"/>
    <lineage>
        <taxon>Bacteria</taxon>
        <taxon>Bacillati</taxon>
        <taxon>Bacillota</taxon>
        <taxon>Bacilli</taxon>
        <taxon>Bacillales</taxon>
        <taxon>Sporolactobacillaceae</taxon>
        <taxon>Sporolactobacillus</taxon>
    </lineage>
</organism>
<dbReference type="RefSeq" id="WP_353947957.1">
    <property type="nucleotide sequence ID" value="NZ_CP159510.1"/>
</dbReference>
<accession>A0AAU8IDZ9</accession>
<proteinExistence type="predicted"/>
<gene>
    <name evidence="2" type="ORF">ABNN70_12400</name>
</gene>
<feature type="domain" description="DUF402" evidence="1">
    <location>
        <begin position="13"/>
        <end position="109"/>
    </location>
</feature>
<protein>
    <submittedName>
        <fullName evidence="2">DUF402 domain-containing protein</fullName>
    </submittedName>
</protein>
<sequence length="124" mass="14037">MIVNLPAGSRTYAWYWTDRPYNVYIWQGSGGNYLGAYFNIVRNTRISDQVVSYEDLIVDLLVTPEGKQCVLDRDELPESMEQFEQGYVNQTLKDLIVSAGHILAGLIQMKKSLPPGKQQNPPEA</sequence>
<dbReference type="Gene3D" id="2.40.380.10">
    <property type="entry name" value="FomD-like"/>
    <property type="match status" value="1"/>
</dbReference>
<dbReference type="Pfam" id="PF04167">
    <property type="entry name" value="DUF402"/>
    <property type="match status" value="1"/>
</dbReference>
<name>A0AAU8IDZ9_9BACL</name>
<dbReference type="InterPro" id="IPR035930">
    <property type="entry name" value="FomD-like_sf"/>
</dbReference>
<dbReference type="PANTHER" id="PTHR41271:SF1">
    <property type="entry name" value="DUF402 DOMAIN-CONTAINING PROTEIN"/>
    <property type="match status" value="1"/>
</dbReference>